<evidence type="ECO:0000256" key="4">
    <source>
        <dbReference type="ARBA" id="ARBA00022679"/>
    </source>
</evidence>
<evidence type="ECO:0000256" key="6">
    <source>
        <dbReference type="ARBA" id="ARBA00035024"/>
    </source>
</evidence>
<dbReference type="GO" id="GO:0016757">
    <property type="term" value="F:glycosyltransferase activity"/>
    <property type="evidence" value="ECO:0007669"/>
    <property type="project" value="UniProtKB-KW"/>
</dbReference>
<dbReference type="Proteomes" id="UP001596287">
    <property type="component" value="Unassembled WGS sequence"/>
</dbReference>
<dbReference type="EMBL" id="JBHSQB010000021">
    <property type="protein sequence ID" value="MFC6098476.1"/>
    <property type="molecule type" value="Genomic_DNA"/>
</dbReference>
<feature type="domain" description="Nicotinate/nicotinamide phosphoribosyltransferase" evidence="9">
    <location>
        <begin position="180"/>
        <end position="465"/>
    </location>
</feature>
<keyword evidence="12" id="KW-1185">Reference proteome</keyword>
<evidence type="ECO:0000313" key="11">
    <source>
        <dbReference type="EMBL" id="MFC6098476.1"/>
    </source>
</evidence>
<dbReference type="PANTHER" id="PTHR43816:SF1">
    <property type="entry name" value="NICOTINAMIDE PHOSPHORIBOSYLTRANSFERASE"/>
    <property type="match status" value="1"/>
</dbReference>
<name>A0ABW1PTM7_9FLAO</name>
<sequence>MNPLLLTDGYKVDHRRQYPDGTTLVYSNWTPRKSRIENVEEVVFFGLQYFIKKYIIHDFEEYFFKQPKEEVIKKYSRRINNYLGENQVGTKHIEDLHDLGYIPMVFKALPEGSSVPIRVPMFTMFNTKPEFFWLTNYFETLLSAVIWMPCTSATIAKQYRKILDKYASETSSVPEFVDWQAHDFSMRGMAGIEASITSAAGHLLSFTGTDNIPAIDFFEEYYNANSDTELIGGSVPATEHSVMCMGTTEGEFETFHRLITEVYSKGIVSIVSDTWDLWKVLTNYLPRLKQEISGRDGKVVIRPDSGDPILILCGNPNGKSEEERKGVVELLWETFGGSINDKGYKELIPQIGAIYGDSITVERATQICENLKNKGFASTNVVLGIGSFTYQYNTRDTFGFAMKATYGEVNGEGRAIFKDPITDDGTKKSAKGLMKIELENGIFKLTDNVSWEEEIKGELKEVFRDGKLLVDVSLSEIRENIKK</sequence>
<keyword evidence="2" id="KW-0662">Pyridine nucleotide biosynthesis</keyword>
<proteinExistence type="inferred from homology"/>
<evidence type="ECO:0000259" key="10">
    <source>
        <dbReference type="Pfam" id="PF18127"/>
    </source>
</evidence>
<evidence type="ECO:0000259" key="9">
    <source>
        <dbReference type="Pfam" id="PF04095"/>
    </source>
</evidence>
<dbReference type="CDD" id="cd01569">
    <property type="entry name" value="PBEF_like"/>
    <property type="match status" value="1"/>
</dbReference>
<dbReference type="GO" id="GO:0004516">
    <property type="term" value="F:nicotinate phosphoribosyltransferase activity"/>
    <property type="evidence" value="ECO:0007669"/>
    <property type="project" value="UniProtKB-EC"/>
</dbReference>
<evidence type="ECO:0000256" key="7">
    <source>
        <dbReference type="ARBA" id="ARBA00035036"/>
    </source>
</evidence>
<dbReference type="RefSeq" id="WP_379793496.1">
    <property type="nucleotide sequence ID" value="NZ_JBHSQB010000021.1"/>
</dbReference>
<reference evidence="12" key="1">
    <citation type="journal article" date="2019" name="Int. J. Syst. Evol. Microbiol.">
        <title>The Global Catalogue of Microorganisms (GCM) 10K type strain sequencing project: providing services to taxonomists for standard genome sequencing and annotation.</title>
        <authorList>
            <consortium name="The Broad Institute Genomics Platform"/>
            <consortium name="The Broad Institute Genome Sequencing Center for Infectious Disease"/>
            <person name="Wu L."/>
            <person name="Ma J."/>
        </authorList>
    </citation>
    <scope>NUCLEOTIDE SEQUENCE [LARGE SCALE GENOMIC DNA]</scope>
    <source>
        <strain evidence="12">CCUG 49679</strain>
    </source>
</reference>
<keyword evidence="4" id="KW-0808">Transferase</keyword>
<organism evidence="11 12">
    <name type="scientific">Flavobacterium qiangtangense</name>
    <dbReference type="NCBI Taxonomy" id="1442595"/>
    <lineage>
        <taxon>Bacteria</taxon>
        <taxon>Pseudomonadati</taxon>
        <taxon>Bacteroidota</taxon>
        <taxon>Flavobacteriia</taxon>
        <taxon>Flavobacteriales</taxon>
        <taxon>Flavobacteriaceae</taxon>
        <taxon>Flavobacterium</taxon>
    </lineage>
</organism>
<protein>
    <recommendedName>
        <fullName evidence="7">Nicotinamide phosphoribosyltransferase</fullName>
        <ecNumber evidence="6">2.4.2.12</ecNumber>
    </recommendedName>
</protein>
<dbReference type="InterPro" id="IPR036068">
    <property type="entry name" value="Nicotinate_pribotase-like_C"/>
</dbReference>
<feature type="domain" description="Nicotinamide phosphoribosyltransferase N-terminal" evidence="10">
    <location>
        <begin position="4"/>
        <end position="56"/>
    </location>
</feature>
<dbReference type="InterPro" id="IPR041529">
    <property type="entry name" value="DUF5598"/>
</dbReference>
<comment type="caution">
    <text evidence="11">The sequence shown here is derived from an EMBL/GenBank/DDBJ whole genome shotgun (WGS) entry which is preliminary data.</text>
</comment>
<dbReference type="InterPro" id="IPR016471">
    <property type="entry name" value="Nicotinamide_PRibTrfase"/>
</dbReference>
<dbReference type="PANTHER" id="PTHR43816">
    <property type="entry name" value="NICOTINAMIDE PHOSPHORIBOSYLTRANSFERASE"/>
    <property type="match status" value="1"/>
</dbReference>
<evidence type="ECO:0000256" key="2">
    <source>
        <dbReference type="ARBA" id="ARBA00022642"/>
    </source>
</evidence>
<evidence type="ECO:0000256" key="3">
    <source>
        <dbReference type="ARBA" id="ARBA00022676"/>
    </source>
</evidence>
<dbReference type="InterPro" id="IPR041525">
    <property type="entry name" value="N/Namide_PRibTrfase"/>
</dbReference>
<evidence type="ECO:0000313" key="12">
    <source>
        <dbReference type="Proteomes" id="UP001596287"/>
    </source>
</evidence>
<dbReference type="SUPFAM" id="SSF51690">
    <property type="entry name" value="Nicotinate/Quinolinate PRTase C-terminal domain-like"/>
    <property type="match status" value="1"/>
</dbReference>
<gene>
    <name evidence="11" type="ORF">ACFPVY_17645</name>
</gene>
<dbReference type="InterPro" id="IPR013785">
    <property type="entry name" value="Aldolase_TIM"/>
</dbReference>
<dbReference type="Pfam" id="PF04095">
    <property type="entry name" value="NAPRTase"/>
    <property type="match status" value="1"/>
</dbReference>
<evidence type="ECO:0000256" key="5">
    <source>
        <dbReference type="ARBA" id="ARBA00035007"/>
    </source>
</evidence>
<comment type="catalytic activity">
    <reaction evidence="8">
        <text>beta-nicotinamide D-ribonucleotide + diphosphate = 5-phospho-alpha-D-ribose 1-diphosphate + nicotinamide + H(+)</text>
        <dbReference type="Rhea" id="RHEA:16149"/>
        <dbReference type="ChEBI" id="CHEBI:14649"/>
        <dbReference type="ChEBI" id="CHEBI:15378"/>
        <dbReference type="ChEBI" id="CHEBI:17154"/>
        <dbReference type="ChEBI" id="CHEBI:33019"/>
        <dbReference type="ChEBI" id="CHEBI:58017"/>
        <dbReference type="EC" id="2.4.2.12"/>
    </reaction>
    <physiologicalReaction direction="right-to-left" evidence="8">
        <dbReference type="Rhea" id="RHEA:16151"/>
    </physiologicalReaction>
</comment>
<dbReference type="Gene3D" id="3.20.20.70">
    <property type="entry name" value="Aldolase class I"/>
    <property type="match status" value="1"/>
</dbReference>
<accession>A0ABW1PTM7</accession>
<dbReference type="EC" id="2.4.2.12" evidence="6"/>
<evidence type="ECO:0000256" key="8">
    <source>
        <dbReference type="ARBA" id="ARBA00047835"/>
    </source>
</evidence>
<comment type="pathway">
    <text evidence="5">Cofactor biosynthesis; NAD(+) biosynthesis; nicotinamide D-ribonucleotide from 5-phospho-alpha-D-ribose 1-diphosphate and nicotinamide: step 1/1.</text>
</comment>
<dbReference type="PIRSF" id="PIRSF005943">
    <property type="entry name" value="NMPRT"/>
    <property type="match status" value="1"/>
</dbReference>
<keyword evidence="3 11" id="KW-0328">Glycosyltransferase</keyword>
<dbReference type="Pfam" id="PF18127">
    <property type="entry name" value="NAMPT_N"/>
    <property type="match status" value="1"/>
</dbReference>
<dbReference type="NCBIfam" id="NF006629">
    <property type="entry name" value="PRK09198.1"/>
    <property type="match status" value="1"/>
</dbReference>
<evidence type="ECO:0000256" key="1">
    <source>
        <dbReference type="ARBA" id="ARBA00010897"/>
    </source>
</evidence>
<comment type="similarity">
    <text evidence="1">Belongs to the NAPRTase family.</text>
</comment>
<keyword evidence="11" id="KW-0436">Ligase</keyword>